<accession>A0A448X661</accession>
<evidence type="ECO:0000313" key="2">
    <source>
        <dbReference type="Proteomes" id="UP000784294"/>
    </source>
</evidence>
<reference evidence="1" key="1">
    <citation type="submission" date="2018-11" db="EMBL/GenBank/DDBJ databases">
        <authorList>
            <consortium name="Pathogen Informatics"/>
        </authorList>
    </citation>
    <scope>NUCLEOTIDE SEQUENCE</scope>
</reference>
<protein>
    <submittedName>
        <fullName evidence="1">Uncharacterized protein</fullName>
    </submittedName>
</protein>
<dbReference type="Proteomes" id="UP000784294">
    <property type="component" value="Unassembled WGS sequence"/>
</dbReference>
<evidence type="ECO:0000313" key="1">
    <source>
        <dbReference type="EMBL" id="VEL29101.1"/>
    </source>
</evidence>
<dbReference type="EMBL" id="CAAALY010100321">
    <property type="protein sequence ID" value="VEL29101.1"/>
    <property type="molecule type" value="Genomic_DNA"/>
</dbReference>
<dbReference type="AlphaFoldDB" id="A0A448X661"/>
<name>A0A448X661_9PLAT</name>
<organism evidence="1 2">
    <name type="scientific">Protopolystoma xenopodis</name>
    <dbReference type="NCBI Taxonomy" id="117903"/>
    <lineage>
        <taxon>Eukaryota</taxon>
        <taxon>Metazoa</taxon>
        <taxon>Spiralia</taxon>
        <taxon>Lophotrochozoa</taxon>
        <taxon>Platyhelminthes</taxon>
        <taxon>Monogenea</taxon>
        <taxon>Polyopisthocotylea</taxon>
        <taxon>Polystomatidea</taxon>
        <taxon>Polystomatidae</taxon>
        <taxon>Protopolystoma</taxon>
    </lineage>
</organism>
<proteinExistence type="predicted"/>
<comment type="caution">
    <text evidence="1">The sequence shown here is derived from an EMBL/GenBank/DDBJ whole genome shotgun (WGS) entry which is preliminary data.</text>
</comment>
<gene>
    <name evidence="1" type="ORF">PXEA_LOCUS22541</name>
</gene>
<keyword evidence="2" id="KW-1185">Reference proteome</keyword>
<sequence length="78" mass="8664">MSNMLRSWTGTTTALHGRMGLNEPLRPLRDESVSDIWTFNCFISVGFDFSATASPAYIFFSYGHENASKLALKPVVCT</sequence>